<evidence type="ECO:0000313" key="2">
    <source>
        <dbReference type="Proteomes" id="UP001164250"/>
    </source>
</evidence>
<keyword evidence="2" id="KW-1185">Reference proteome</keyword>
<protein>
    <submittedName>
        <fullName evidence="1">Uncharacterized protein</fullName>
    </submittedName>
</protein>
<sequence length="170" mass="18892">METKFLFSGICYSNLPKPESKGRTLSEVSECENIPITDLDSGDACKCYSFLQIHHGMSLLHMELGLFRLPVEDKFVPAAQQIFHSSVENQSILLAMGSSIALALYYSRIASGSPFCEFEAYTVRINFLTTGVHSLIKDEYISSSMDLNGGFSNKDFKSTTTGRTYCLPKD</sequence>
<gene>
    <name evidence="1" type="ORF">Patl1_15000</name>
</gene>
<reference evidence="2" key="1">
    <citation type="journal article" date="2023" name="G3 (Bethesda)">
        <title>Genome assembly and association tests identify interacting loci associated with vigor, precocity, and sex in interspecific pistachio rootstocks.</title>
        <authorList>
            <person name="Palmer W."/>
            <person name="Jacygrad E."/>
            <person name="Sagayaradj S."/>
            <person name="Cavanaugh K."/>
            <person name="Han R."/>
            <person name="Bertier L."/>
            <person name="Beede B."/>
            <person name="Kafkas S."/>
            <person name="Golino D."/>
            <person name="Preece J."/>
            <person name="Michelmore R."/>
        </authorList>
    </citation>
    <scope>NUCLEOTIDE SEQUENCE [LARGE SCALE GENOMIC DNA]</scope>
</reference>
<comment type="caution">
    <text evidence="1">The sequence shown here is derived from an EMBL/GenBank/DDBJ whole genome shotgun (WGS) entry which is preliminary data.</text>
</comment>
<proteinExistence type="predicted"/>
<evidence type="ECO:0000313" key="1">
    <source>
        <dbReference type="EMBL" id="KAJ0094873.1"/>
    </source>
</evidence>
<dbReference type="EMBL" id="CM047902">
    <property type="protein sequence ID" value="KAJ0094873.1"/>
    <property type="molecule type" value="Genomic_DNA"/>
</dbReference>
<accession>A0ACC1B7E6</accession>
<name>A0ACC1B7E6_9ROSI</name>
<organism evidence="1 2">
    <name type="scientific">Pistacia atlantica</name>
    <dbReference type="NCBI Taxonomy" id="434234"/>
    <lineage>
        <taxon>Eukaryota</taxon>
        <taxon>Viridiplantae</taxon>
        <taxon>Streptophyta</taxon>
        <taxon>Embryophyta</taxon>
        <taxon>Tracheophyta</taxon>
        <taxon>Spermatophyta</taxon>
        <taxon>Magnoliopsida</taxon>
        <taxon>eudicotyledons</taxon>
        <taxon>Gunneridae</taxon>
        <taxon>Pentapetalae</taxon>
        <taxon>rosids</taxon>
        <taxon>malvids</taxon>
        <taxon>Sapindales</taxon>
        <taxon>Anacardiaceae</taxon>
        <taxon>Pistacia</taxon>
    </lineage>
</organism>
<dbReference type="Proteomes" id="UP001164250">
    <property type="component" value="Chromosome 6"/>
</dbReference>